<feature type="transmembrane region" description="Helical" evidence="7">
    <location>
        <begin position="53"/>
        <end position="73"/>
    </location>
</feature>
<feature type="transmembrane region" description="Helical" evidence="7">
    <location>
        <begin position="12"/>
        <end position="33"/>
    </location>
</feature>
<feature type="transmembrane region" description="Helical" evidence="7">
    <location>
        <begin position="252"/>
        <end position="270"/>
    </location>
</feature>
<gene>
    <name evidence="9" type="ORF">Mco01_35000</name>
</gene>
<dbReference type="InterPro" id="IPR011701">
    <property type="entry name" value="MFS"/>
</dbReference>
<evidence type="ECO:0000256" key="6">
    <source>
        <dbReference type="ARBA" id="ARBA00023136"/>
    </source>
</evidence>
<dbReference type="SUPFAM" id="SSF103473">
    <property type="entry name" value="MFS general substrate transporter"/>
    <property type="match status" value="1"/>
</dbReference>
<dbReference type="PROSITE" id="PS00217">
    <property type="entry name" value="SUGAR_TRANSPORT_2"/>
    <property type="match status" value="1"/>
</dbReference>
<accession>A0ABQ4G0B7</accession>
<organism evidence="9 10">
    <name type="scientific">Microbispora corallina</name>
    <dbReference type="NCBI Taxonomy" id="83302"/>
    <lineage>
        <taxon>Bacteria</taxon>
        <taxon>Bacillati</taxon>
        <taxon>Actinomycetota</taxon>
        <taxon>Actinomycetes</taxon>
        <taxon>Streptosporangiales</taxon>
        <taxon>Streptosporangiaceae</taxon>
        <taxon>Microbispora</taxon>
    </lineage>
</organism>
<feature type="transmembrane region" description="Helical" evidence="7">
    <location>
        <begin position="85"/>
        <end position="107"/>
    </location>
</feature>
<evidence type="ECO:0000313" key="9">
    <source>
        <dbReference type="EMBL" id="GIH40500.1"/>
    </source>
</evidence>
<evidence type="ECO:0000256" key="7">
    <source>
        <dbReference type="SAM" id="Phobius"/>
    </source>
</evidence>
<keyword evidence="5 7" id="KW-1133">Transmembrane helix</keyword>
<evidence type="ECO:0000256" key="1">
    <source>
        <dbReference type="ARBA" id="ARBA00004651"/>
    </source>
</evidence>
<evidence type="ECO:0000256" key="5">
    <source>
        <dbReference type="ARBA" id="ARBA00022989"/>
    </source>
</evidence>
<dbReference type="CDD" id="cd17369">
    <property type="entry name" value="MFS_ShiA_like"/>
    <property type="match status" value="1"/>
</dbReference>
<evidence type="ECO:0000313" key="10">
    <source>
        <dbReference type="Proteomes" id="UP000603904"/>
    </source>
</evidence>
<keyword evidence="4 7" id="KW-0812">Transmembrane</keyword>
<dbReference type="InterPro" id="IPR020846">
    <property type="entry name" value="MFS_dom"/>
</dbReference>
<sequence length="447" mass="47150">MANTPPARIGKVVGASLVGTTIEWYDFFLYGSAAALVFNKLFFPTEDALTGTLLAFLTYAIGFVARPLGGLVFGHYGDRLGRKRLLVVSLLMMGGATFLIGCLPTYASLGVSAPLLLTLLRLVQGFALGGEWGGAVLLVSEHGDPRNRGFWASWPQAGAPGGNLIATGVLALLAAVQSDDAFLSWGWRVAFLLSGVLVLIGLWIRLTVTESPVFQEALTKQEAAPKAPILGVLRHHWQDVLIAIGARLAENISYYVITAFVLVYGTEAAGLPKGTVLNAVLIASAVHFVTIPLWGALSDRLGRRPVYLIGAAGTGLWAFAFFPLIDTKSFGLVVLAVTVGLLFHGAMYGPQAAFFSELFATRMRYSGVSIGYQLASIVAGALAPIIAVALLGSYDSGLPISVYVAAAAVLTLIAVFVARETRDRDLTAIAPTSGEVQVAAARTPKEA</sequence>
<dbReference type="EMBL" id="BOOC01000014">
    <property type="protein sequence ID" value="GIH40500.1"/>
    <property type="molecule type" value="Genomic_DNA"/>
</dbReference>
<name>A0ABQ4G0B7_9ACTN</name>
<feature type="transmembrane region" description="Helical" evidence="7">
    <location>
        <begin position="185"/>
        <end position="204"/>
    </location>
</feature>
<dbReference type="Gene3D" id="1.20.1250.20">
    <property type="entry name" value="MFS general substrate transporter like domains"/>
    <property type="match status" value="2"/>
</dbReference>
<dbReference type="PROSITE" id="PS50850">
    <property type="entry name" value="MFS"/>
    <property type="match status" value="1"/>
</dbReference>
<comment type="subcellular location">
    <subcellularLocation>
        <location evidence="1">Cell membrane</location>
        <topology evidence="1">Multi-pass membrane protein</topology>
    </subcellularLocation>
</comment>
<dbReference type="RefSeq" id="WP_204057907.1">
    <property type="nucleotide sequence ID" value="NZ_BAAAGP010000009.1"/>
</dbReference>
<keyword evidence="10" id="KW-1185">Reference proteome</keyword>
<evidence type="ECO:0000259" key="8">
    <source>
        <dbReference type="PROSITE" id="PS50850"/>
    </source>
</evidence>
<keyword evidence="2" id="KW-0813">Transport</keyword>
<feature type="transmembrane region" description="Helical" evidence="7">
    <location>
        <begin position="400"/>
        <end position="418"/>
    </location>
</feature>
<dbReference type="InterPro" id="IPR005829">
    <property type="entry name" value="Sugar_transporter_CS"/>
</dbReference>
<evidence type="ECO:0000256" key="3">
    <source>
        <dbReference type="ARBA" id="ARBA00022475"/>
    </source>
</evidence>
<feature type="transmembrane region" description="Helical" evidence="7">
    <location>
        <begin position="119"/>
        <end position="139"/>
    </location>
</feature>
<keyword evidence="6 7" id="KW-0472">Membrane</keyword>
<feature type="transmembrane region" description="Helical" evidence="7">
    <location>
        <begin position="276"/>
        <end position="294"/>
    </location>
</feature>
<feature type="transmembrane region" description="Helical" evidence="7">
    <location>
        <begin position="330"/>
        <end position="349"/>
    </location>
</feature>
<dbReference type="Pfam" id="PF07690">
    <property type="entry name" value="MFS_1"/>
    <property type="match status" value="1"/>
</dbReference>
<evidence type="ECO:0000256" key="4">
    <source>
        <dbReference type="ARBA" id="ARBA00022692"/>
    </source>
</evidence>
<dbReference type="Proteomes" id="UP000603904">
    <property type="component" value="Unassembled WGS sequence"/>
</dbReference>
<dbReference type="PANTHER" id="PTHR43045">
    <property type="entry name" value="SHIKIMATE TRANSPORTER"/>
    <property type="match status" value="1"/>
</dbReference>
<reference evidence="9 10" key="1">
    <citation type="submission" date="2021-01" db="EMBL/GenBank/DDBJ databases">
        <title>Whole genome shotgun sequence of Microbispora corallina NBRC 16416.</title>
        <authorList>
            <person name="Komaki H."/>
            <person name="Tamura T."/>
        </authorList>
    </citation>
    <scope>NUCLEOTIDE SEQUENCE [LARGE SCALE GENOMIC DNA]</scope>
    <source>
        <strain evidence="9 10">NBRC 16416</strain>
    </source>
</reference>
<dbReference type="PANTHER" id="PTHR43045:SF1">
    <property type="entry name" value="SHIKIMATE TRANSPORTER"/>
    <property type="match status" value="1"/>
</dbReference>
<proteinExistence type="predicted"/>
<feature type="transmembrane region" description="Helical" evidence="7">
    <location>
        <begin position="370"/>
        <end position="394"/>
    </location>
</feature>
<feature type="transmembrane region" description="Helical" evidence="7">
    <location>
        <begin position="151"/>
        <end position="173"/>
    </location>
</feature>
<dbReference type="InterPro" id="IPR036259">
    <property type="entry name" value="MFS_trans_sf"/>
</dbReference>
<feature type="transmembrane region" description="Helical" evidence="7">
    <location>
        <begin position="306"/>
        <end position="324"/>
    </location>
</feature>
<evidence type="ECO:0000256" key="2">
    <source>
        <dbReference type="ARBA" id="ARBA00022448"/>
    </source>
</evidence>
<comment type="caution">
    <text evidence="9">The sequence shown here is derived from an EMBL/GenBank/DDBJ whole genome shotgun (WGS) entry which is preliminary data.</text>
</comment>
<feature type="domain" description="Major facilitator superfamily (MFS) profile" evidence="8">
    <location>
        <begin position="12"/>
        <end position="422"/>
    </location>
</feature>
<protein>
    <submittedName>
        <fullName evidence="9">MFS transporter</fullName>
    </submittedName>
</protein>
<keyword evidence="3" id="KW-1003">Cell membrane</keyword>